<evidence type="ECO:0000313" key="3">
    <source>
        <dbReference type="Proteomes" id="UP000292345"/>
    </source>
</evidence>
<gene>
    <name evidence="2" type="ORF">C3B51_19870</name>
</gene>
<comment type="caution">
    <text evidence="2">The sequence shown here is derived from an EMBL/GenBank/DDBJ whole genome shotgun (WGS) entry which is preliminary data.</text>
</comment>
<feature type="compositionally biased region" description="Polar residues" evidence="1">
    <location>
        <begin position="44"/>
        <end position="63"/>
    </location>
</feature>
<feature type="region of interest" description="Disordered" evidence="1">
    <location>
        <begin position="44"/>
        <end position="93"/>
    </location>
</feature>
<organism evidence="2 3">
    <name type="scientific">Pseudoalteromonas rubra</name>
    <dbReference type="NCBI Taxonomy" id="43658"/>
    <lineage>
        <taxon>Bacteria</taxon>
        <taxon>Pseudomonadati</taxon>
        <taxon>Pseudomonadota</taxon>
        <taxon>Gammaproteobacteria</taxon>
        <taxon>Alteromonadales</taxon>
        <taxon>Pseudoalteromonadaceae</taxon>
        <taxon>Pseudoalteromonas</taxon>
    </lineage>
</organism>
<dbReference type="Proteomes" id="UP000292345">
    <property type="component" value="Unassembled WGS sequence"/>
</dbReference>
<feature type="compositionally biased region" description="Basic and acidic residues" evidence="1">
    <location>
        <begin position="77"/>
        <end position="93"/>
    </location>
</feature>
<evidence type="ECO:0000256" key="1">
    <source>
        <dbReference type="SAM" id="MobiDB-lite"/>
    </source>
</evidence>
<proteinExistence type="predicted"/>
<accession>A0A4Q7E3I1</accession>
<dbReference type="EMBL" id="PPUZ01000067">
    <property type="protein sequence ID" value="RZM74333.1"/>
    <property type="molecule type" value="Genomic_DNA"/>
</dbReference>
<sequence length="212" mass="23085">MARDLLYLKKKRGTLDKKLTGSDMNAFKLSLCSLLFVAGCSASHNEPQNNEETANTRQSSTESRAVAPAKLQTKAAVRHDVGHSKPSPADKVHKAEPVAHLDKDAVTEAGLKNQRAYLKFITKDKTCDTTTQCQVLPVGSRACGGPSDYVIFSTKTADPNEVKELADQLTHAEATYNAKNKMISICQHLAVPATQCVNNKCVKLEHSNQATY</sequence>
<dbReference type="AlphaFoldDB" id="A0A4Q7E3I1"/>
<name>A0A4Q7E3I1_9GAMM</name>
<evidence type="ECO:0000313" key="2">
    <source>
        <dbReference type="EMBL" id="RZM74333.1"/>
    </source>
</evidence>
<protein>
    <submittedName>
        <fullName evidence="2">Uncharacterized protein</fullName>
    </submittedName>
</protein>
<reference evidence="2 3" key="1">
    <citation type="submission" date="2018-01" db="EMBL/GenBank/DDBJ databases">
        <title>Co-occurrence of chitin degradation, pigmentation and bioactivity in marine Pseudoalteromonas.</title>
        <authorList>
            <person name="Paulsen S."/>
            <person name="Gram L."/>
            <person name="Machado H."/>
        </authorList>
    </citation>
    <scope>NUCLEOTIDE SEQUENCE [LARGE SCALE GENOMIC DNA]</scope>
    <source>
        <strain evidence="2 3">S1946</strain>
    </source>
</reference>